<organism evidence="1 2">
    <name type="scientific">Astrephomene gubernaculifera</name>
    <dbReference type="NCBI Taxonomy" id="47775"/>
    <lineage>
        <taxon>Eukaryota</taxon>
        <taxon>Viridiplantae</taxon>
        <taxon>Chlorophyta</taxon>
        <taxon>core chlorophytes</taxon>
        <taxon>Chlorophyceae</taxon>
        <taxon>CS clade</taxon>
        <taxon>Chlamydomonadales</taxon>
        <taxon>Astrephomenaceae</taxon>
        <taxon>Astrephomene</taxon>
    </lineage>
</organism>
<sequence>SGCLLLKGSFVRGLLGLPAEFLGSFLRTLQKQVPGLEKYQLLPAAAAAAVGGALLVQAGWRAGDMEAAVGAIRELAERLPPGALQVEPVKCTSSACPTSCFLAALEQELQALWDDQAARRREGEREWLRRVLELWDQLGRLPPAVYLTTEAGN</sequence>
<dbReference type="EMBL" id="BMAR01000001">
    <property type="protein sequence ID" value="GFR40125.1"/>
    <property type="molecule type" value="Genomic_DNA"/>
</dbReference>
<evidence type="ECO:0000313" key="1">
    <source>
        <dbReference type="EMBL" id="GFR40125.1"/>
    </source>
</evidence>
<dbReference type="Proteomes" id="UP001054857">
    <property type="component" value="Unassembled WGS sequence"/>
</dbReference>
<dbReference type="AlphaFoldDB" id="A0AAD3DE68"/>
<accession>A0AAD3DE68</accession>
<feature type="non-terminal residue" evidence="1">
    <location>
        <position position="1"/>
    </location>
</feature>
<gene>
    <name evidence="1" type="ORF">Agub_g680</name>
</gene>
<name>A0AAD3DE68_9CHLO</name>
<protein>
    <submittedName>
        <fullName evidence="1">Uncharacterized protein</fullName>
    </submittedName>
</protein>
<proteinExistence type="predicted"/>
<keyword evidence="2" id="KW-1185">Reference proteome</keyword>
<comment type="caution">
    <text evidence="1">The sequence shown here is derived from an EMBL/GenBank/DDBJ whole genome shotgun (WGS) entry which is preliminary data.</text>
</comment>
<reference evidence="1 2" key="1">
    <citation type="journal article" date="2021" name="Sci. Rep.">
        <title>Genome sequencing of the multicellular alga Astrephomene provides insights into convergent evolution of germ-soma differentiation.</title>
        <authorList>
            <person name="Yamashita S."/>
            <person name="Yamamoto K."/>
            <person name="Matsuzaki R."/>
            <person name="Suzuki S."/>
            <person name="Yamaguchi H."/>
            <person name="Hirooka S."/>
            <person name="Minakuchi Y."/>
            <person name="Miyagishima S."/>
            <person name="Kawachi M."/>
            <person name="Toyoda A."/>
            <person name="Nozaki H."/>
        </authorList>
    </citation>
    <scope>NUCLEOTIDE SEQUENCE [LARGE SCALE GENOMIC DNA]</scope>
    <source>
        <strain evidence="1 2">NIES-4017</strain>
    </source>
</reference>
<evidence type="ECO:0000313" key="2">
    <source>
        <dbReference type="Proteomes" id="UP001054857"/>
    </source>
</evidence>